<dbReference type="InterPro" id="IPR020889">
    <property type="entry name" value="LipoPS_assembly_LptD"/>
</dbReference>
<evidence type="ECO:0000313" key="4">
    <source>
        <dbReference type="Proteomes" id="UP000015346"/>
    </source>
</evidence>
<comment type="function">
    <text evidence="1">Involved in the assembly of lipopolysaccharide (LPS) at the surface of the outer membrane.</text>
</comment>
<comment type="subunit">
    <text evidence="1">Component of the lipopolysaccharide transport and assembly complex.</text>
</comment>
<organism evidence="3 4">
    <name type="scientific">Rubellimicrobium thermophilum DSM 16684</name>
    <dbReference type="NCBI Taxonomy" id="1123069"/>
    <lineage>
        <taxon>Bacteria</taxon>
        <taxon>Pseudomonadati</taxon>
        <taxon>Pseudomonadota</taxon>
        <taxon>Alphaproteobacteria</taxon>
        <taxon>Rhodobacterales</taxon>
        <taxon>Roseobacteraceae</taxon>
        <taxon>Rubellimicrobium</taxon>
    </lineage>
</organism>
<dbReference type="InterPro" id="IPR050218">
    <property type="entry name" value="LptD"/>
</dbReference>
<dbReference type="GO" id="GO:0009279">
    <property type="term" value="C:cell outer membrane"/>
    <property type="evidence" value="ECO:0007669"/>
    <property type="project" value="UniProtKB-SubCell"/>
</dbReference>
<feature type="signal peptide" evidence="1">
    <location>
        <begin position="1"/>
        <end position="20"/>
    </location>
</feature>
<dbReference type="Pfam" id="PF04453">
    <property type="entry name" value="LptD"/>
    <property type="match status" value="1"/>
</dbReference>
<evidence type="ECO:0000313" key="3">
    <source>
        <dbReference type="EMBL" id="EPX85922.1"/>
    </source>
</evidence>
<evidence type="ECO:0000256" key="1">
    <source>
        <dbReference type="HAMAP-Rule" id="MF_01411"/>
    </source>
</evidence>
<keyword evidence="1" id="KW-0998">Cell outer membrane</keyword>
<name>S9R1Z7_9RHOB</name>
<keyword evidence="1" id="KW-0732">Signal</keyword>
<feature type="chain" id="PRO_5009020849" description="LPS-assembly protein LptD" evidence="1">
    <location>
        <begin position="21"/>
        <end position="694"/>
    </location>
</feature>
<dbReference type="RefSeq" id="WP_021097732.1">
    <property type="nucleotide sequence ID" value="NZ_KE557320.1"/>
</dbReference>
<dbReference type="STRING" id="1123069.ruthe_01643"/>
<dbReference type="AlphaFoldDB" id="S9R1Z7"/>
<dbReference type="GO" id="GO:0043165">
    <property type="term" value="P:Gram-negative-bacterium-type cell outer membrane assembly"/>
    <property type="evidence" value="ECO:0007669"/>
    <property type="project" value="UniProtKB-UniRule"/>
</dbReference>
<dbReference type="PANTHER" id="PTHR30189:SF1">
    <property type="entry name" value="LPS-ASSEMBLY PROTEIN LPTD"/>
    <property type="match status" value="1"/>
</dbReference>
<dbReference type="HOGENOM" id="CLU_009039_3_0_5"/>
<dbReference type="InterPro" id="IPR007543">
    <property type="entry name" value="LptD_C"/>
</dbReference>
<dbReference type="OrthoDB" id="9760225at2"/>
<dbReference type="EMBL" id="AOLV01000012">
    <property type="protein sequence ID" value="EPX85922.1"/>
    <property type="molecule type" value="Genomic_DNA"/>
</dbReference>
<comment type="subcellular location">
    <subcellularLocation>
        <location evidence="1">Cell outer membrane</location>
    </subcellularLocation>
</comment>
<dbReference type="GO" id="GO:0015920">
    <property type="term" value="P:lipopolysaccharide transport"/>
    <property type="evidence" value="ECO:0007669"/>
    <property type="project" value="InterPro"/>
</dbReference>
<keyword evidence="4" id="KW-1185">Reference proteome</keyword>
<accession>S9R1Z7</accession>
<reference evidence="3 4" key="1">
    <citation type="journal article" date="2013" name="Stand. Genomic Sci.">
        <title>Genome sequence of the reddish-pigmented Rubellimicrobium thermophilum type strain (DSM 16684(T)), a member of the Roseobacter clade.</title>
        <authorList>
            <person name="Fiebig A."/>
            <person name="Riedel T."/>
            <person name="Gronow S."/>
            <person name="Petersen J."/>
            <person name="Klenk H.P."/>
            <person name="Goker M."/>
        </authorList>
    </citation>
    <scope>NUCLEOTIDE SEQUENCE [LARGE SCALE GENOMIC DNA]</scope>
    <source>
        <strain evidence="3 4">DSM 16684</strain>
    </source>
</reference>
<evidence type="ECO:0000259" key="2">
    <source>
        <dbReference type="Pfam" id="PF04453"/>
    </source>
</evidence>
<dbReference type="PANTHER" id="PTHR30189">
    <property type="entry name" value="LPS-ASSEMBLY PROTEIN"/>
    <property type="match status" value="1"/>
</dbReference>
<protein>
    <recommendedName>
        <fullName evidence="1">LPS-assembly protein LptD</fullName>
    </recommendedName>
</protein>
<keyword evidence="1" id="KW-0472">Membrane</keyword>
<dbReference type="Proteomes" id="UP000015346">
    <property type="component" value="Unassembled WGS sequence"/>
</dbReference>
<comment type="caution">
    <text evidence="3">The sequence shown here is derived from an EMBL/GenBank/DDBJ whole genome shotgun (WGS) entry which is preliminary data.</text>
</comment>
<feature type="domain" description="LptD C-terminal" evidence="2">
    <location>
        <begin position="264"/>
        <end position="620"/>
    </location>
</feature>
<dbReference type="GO" id="GO:1990351">
    <property type="term" value="C:transporter complex"/>
    <property type="evidence" value="ECO:0007669"/>
    <property type="project" value="TreeGrafter"/>
</dbReference>
<comment type="caution">
    <text evidence="1">Lacks conserved residue(s) required for the propagation of feature annotation.</text>
</comment>
<comment type="similarity">
    <text evidence="1">Belongs to the LptD family.</text>
</comment>
<sequence length="694" mass="74278" precursor="true">MRRLLATLFGLLLLAAAARAQQASLMADRLFIDAEGRLVAQGNVQAFHEGTILSAAVIAYDPATDRLTIEGPILIRDPSGAILTAERAELDPRLEDGLLRGARLVLSRQLQIAANRIDRLGGLTAMTGAAASSCQVCPGRRPLWEITATRVVHDEAAGLLHFDDATFLIRGVPILWLPRLRLPDPENPRAAGLLMPSLRTTDRLGPGLRMPLFIPLGPSRDITLTPYLAPATRTLEARYRQAFLAGDLTLRGAVTADDLDVEETRGFLQAEGEFRPGAGVTLSFDLTTVSDEAYLIDYGWSDADRLASSLRIERATGPALLTGELSFIRSFREGETTGSLPPVLGHLEDSRRWTLGGGFLTAGIGADGHLRTAEGTTESARDGLRLGAFADWRAGRIFGPGLLIEGQARIDLDVWRIADDPAHPDPILRTAPAGAVTLRLPLARHAGSISDLLQPILSFGATGAWGDDPPDEDSRLAGLDGGNLHALRRLPGEDRLEEGARLSYGLAWTREAGGYAATAVIGRILRDLPLSASDASGLSGVTSATLAEARLDLADGFALTARSLLEDWNFGKSEARIDWAGNRVTLSAAYVHLPADADEDRTDAAAEWTIDGEWRPSDRWALRAGGRYDLVAEAPARASAGIVWRNECVEVDLSATRRYTESSSQGPSTDFGVAVNLLGFRAGAPGARAGTCRN</sequence>
<gene>
    <name evidence="1" type="primary">lptD</name>
    <name evidence="3" type="ORF">ruthe_01643</name>
</gene>
<proteinExistence type="inferred from homology"/>
<dbReference type="HAMAP" id="MF_01411">
    <property type="entry name" value="LPS_assembly_LptD"/>
    <property type="match status" value="1"/>
</dbReference>